<name>D5ABG7_PICSI</name>
<proteinExistence type="evidence at transcript level"/>
<keyword evidence="1" id="KW-0472">Membrane</keyword>
<feature type="transmembrane region" description="Helical" evidence="1">
    <location>
        <begin position="107"/>
        <end position="130"/>
    </location>
</feature>
<feature type="transmembrane region" description="Helical" evidence="1">
    <location>
        <begin position="193"/>
        <end position="209"/>
    </location>
</feature>
<feature type="transmembrane region" description="Helical" evidence="1">
    <location>
        <begin position="68"/>
        <end position="87"/>
    </location>
</feature>
<accession>D5ABG7</accession>
<protein>
    <submittedName>
        <fullName evidence="2">Uncharacterized protein</fullName>
    </submittedName>
</protein>
<evidence type="ECO:0000313" key="2">
    <source>
        <dbReference type="EMBL" id="ADE76886.1"/>
    </source>
</evidence>
<dbReference type="EMBL" id="BT123572">
    <property type="protein sequence ID" value="ADE76886.1"/>
    <property type="molecule type" value="mRNA"/>
</dbReference>
<dbReference type="AlphaFoldDB" id="D5ABG7"/>
<keyword evidence="1" id="KW-0812">Transmembrane</keyword>
<reference evidence="2" key="1">
    <citation type="submission" date="2010-04" db="EMBL/GenBank/DDBJ databases">
        <authorList>
            <person name="Reid K.E."/>
            <person name="Liao N."/>
            <person name="Chan S."/>
            <person name="Docking R."/>
            <person name="Taylor G."/>
            <person name="Moore R."/>
            <person name="Mayo M."/>
            <person name="Munro S."/>
            <person name="King J."/>
            <person name="Yanchuk A."/>
            <person name="Holt R."/>
            <person name="Jones S."/>
            <person name="Marra M."/>
            <person name="Ritland C.E."/>
            <person name="Ritland K."/>
            <person name="Bohlmann J."/>
        </authorList>
    </citation>
    <scope>NUCLEOTIDE SEQUENCE</scope>
    <source>
        <tissue evidence="2">Bud</tissue>
    </source>
</reference>
<evidence type="ECO:0000256" key="1">
    <source>
        <dbReference type="SAM" id="Phobius"/>
    </source>
</evidence>
<keyword evidence="1" id="KW-1133">Transmembrane helix</keyword>
<organism evidence="2">
    <name type="scientific">Picea sitchensis</name>
    <name type="common">Sitka spruce</name>
    <name type="synonym">Pinus sitchensis</name>
    <dbReference type="NCBI Taxonomy" id="3332"/>
    <lineage>
        <taxon>Eukaryota</taxon>
        <taxon>Viridiplantae</taxon>
        <taxon>Streptophyta</taxon>
        <taxon>Embryophyta</taxon>
        <taxon>Tracheophyta</taxon>
        <taxon>Spermatophyta</taxon>
        <taxon>Pinopsida</taxon>
        <taxon>Pinidae</taxon>
        <taxon>Conifers I</taxon>
        <taxon>Pinales</taxon>
        <taxon>Pinaceae</taxon>
        <taxon>Picea</taxon>
    </lineage>
</organism>
<feature type="transmembrane region" description="Helical" evidence="1">
    <location>
        <begin position="27"/>
        <end position="48"/>
    </location>
</feature>
<sequence length="214" mass="23207">MVKSNVDNTSVCQVLSFRGTLLGIRTLSFIVGCVNLICSFSWAVLIAFEGGTGKWYEIEAMPPSKPRIAVIIAAICIGLAMDCSELFSEKSGGSRSLVIHGRKRLMLWAVIVLETMCIVSCIAVAGVLGIKKGFGRWVYSALQGLVWVKWGTGSYLLGDYSPEHVHRPSSTTTLEPGLETLDYSSAKWVDHGSLVYSSAFLLNAVLAGVRGKWN</sequence>